<organism evidence="2 3">
    <name type="scientific">Cricetulus griseus</name>
    <name type="common">Chinese hamster</name>
    <name type="synonym">Cricetulus barabensis griseus</name>
    <dbReference type="NCBI Taxonomy" id="10029"/>
    <lineage>
        <taxon>Eukaryota</taxon>
        <taxon>Metazoa</taxon>
        <taxon>Chordata</taxon>
        <taxon>Craniata</taxon>
        <taxon>Vertebrata</taxon>
        <taxon>Euteleostomi</taxon>
        <taxon>Mammalia</taxon>
        <taxon>Eutheria</taxon>
        <taxon>Euarchontoglires</taxon>
        <taxon>Glires</taxon>
        <taxon>Rodentia</taxon>
        <taxon>Myomorpha</taxon>
        <taxon>Muroidea</taxon>
        <taxon>Cricetidae</taxon>
        <taxon>Cricetinae</taxon>
        <taxon>Cricetulus</taxon>
    </lineage>
</organism>
<feature type="signal peptide" evidence="1">
    <location>
        <begin position="1"/>
        <end position="15"/>
    </location>
</feature>
<evidence type="ECO:0000256" key="1">
    <source>
        <dbReference type="SAM" id="SignalP"/>
    </source>
</evidence>
<gene>
    <name evidence="2" type="ORF">I79_019795</name>
</gene>
<dbReference type="EMBL" id="JH001493">
    <property type="protein sequence ID" value="EGV98904.1"/>
    <property type="molecule type" value="Genomic_DNA"/>
</dbReference>
<feature type="chain" id="PRO_5013334111" evidence="1">
    <location>
        <begin position="16"/>
        <end position="55"/>
    </location>
</feature>
<reference evidence="3" key="1">
    <citation type="journal article" date="2011" name="Nat. Biotechnol.">
        <title>The genomic sequence of the Chinese hamster ovary (CHO)-K1 cell line.</title>
        <authorList>
            <person name="Xu X."/>
            <person name="Nagarajan H."/>
            <person name="Lewis N.E."/>
            <person name="Pan S."/>
            <person name="Cai Z."/>
            <person name="Liu X."/>
            <person name="Chen W."/>
            <person name="Xie M."/>
            <person name="Wang W."/>
            <person name="Hammond S."/>
            <person name="Andersen M.R."/>
            <person name="Neff N."/>
            <person name="Passarelli B."/>
            <person name="Koh W."/>
            <person name="Fan H.C."/>
            <person name="Wang J."/>
            <person name="Gui Y."/>
            <person name="Lee K.H."/>
            <person name="Betenbaugh M.J."/>
            <person name="Quake S.R."/>
            <person name="Famili I."/>
            <person name="Palsson B.O."/>
            <person name="Wang J."/>
        </authorList>
    </citation>
    <scope>NUCLEOTIDE SEQUENCE [LARGE SCALE GENOMIC DNA]</scope>
    <source>
        <strain evidence="3">CHO K1 cell line</strain>
    </source>
</reference>
<sequence length="55" mass="6213">MTSLFVFMWVMGMDADSGAQACRASTLLSQSQSHAVHYCDYNTNFELMKNISMKN</sequence>
<dbReference type="InParanoid" id="G3I8D1"/>
<protein>
    <submittedName>
        <fullName evidence="2">Uncharacterized protein</fullName>
    </submittedName>
</protein>
<keyword evidence="1" id="KW-0732">Signal</keyword>
<evidence type="ECO:0000313" key="3">
    <source>
        <dbReference type="Proteomes" id="UP000001075"/>
    </source>
</evidence>
<proteinExistence type="predicted"/>
<accession>G3I8D1</accession>
<name>G3I8D1_CRIGR</name>
<dbReference type="AlphaFoldDB" id="G3I8D1"/>
<evidence type="ECO:0000313" key="2">
    <source>
        <dbReference type="EMBL" id="EGV98904.1"/>
    </source>
</evidence>
<dbReference type="Proteomes" id="UP000001075">
    <property type="component" value="Unassembled WGS sequence"/>
</dbReference>